<dbReference type="EMBL" id="AVOT02057600">
    <property type="protein sequence ID" value="MBW0551667.1"/>
    <property type="molecule type" value="Genomic_DNA"/>
</dbReference>
<dbReference type="Proteomes" id="UP000765509">
    <property type="component" value="Unassembled WGS sequence"/>
</dbReference>
<evidence type="ECO:0000313" key="3">
    <source>
        <dbReference type="Proteomes" id="UP000765509"/>
    </source>
</evidence>
<evidence type="ECO:0008006" key="4">
    <source>
        <dbReference type="Google" id="ProtNLM"/>
    </source>
</evidence>
<dbReference type="AlphaFoldDB" id="A0A9Q3IX64"/>
<keyword evidence="3" id="KW-1185">Reference proteome</keyword>
<gene>
    <name evidence="2" type="ORF">O181_091382</name>
</gene>
<feature type="region of interest" description="Disordered" evidence="1">
    <location>
        <begin position="352"/>
        <end position="374"/>
    </location>
</feature>
<dbReference type="Gene3D" id="2.40.70.10">
    <property type="entry name" value="Acid Proteases"/>
    <property type="match status" value="1"/>
</dbReference>
<feature type="compositionally biased region" description="Basic and acidic residues" evidence="1">
    <location>
        <begin position="362"/>
        <end position="374"/>
    </location>
</feature>
<sequence length="374" mass="42014">MQLYLGEEGHEIMALVDTESELNIIPEDSEIKEGLTTRCLNMNLRGIGGHCTSIIGLAKFTPITLVTGEERNIHLFLARGAVHTVLGSPFLADNNIRLDFSKQKGEIFSYIEPDGRRLCLPICSPQIAGWRENPPAGMETCAVSKLEDCKELPVEKEPSSRNQEILEEHPHQVFEEEEIMESEDKREIKVELAPVNTENIKPKPKEINLTGITTSQRENGNTGNQITQAINHYNFKNPEAIRRKSLTKLLSPIKALKSLSKGIFKNKWKSSVKPVMSIINVTVGERNLNSHPDTSALISLKEISLKNKITINEDLKPQENHIIQEGSINSTSKPKQYEELNKSLESFIVNQTTNGNDYGQDTAKKECKKNQHQI</sequence>
<dbReference type="CDD" id="cd00303">
    <property type="entry name" value="retropepsin_like"/>
    <property type="match status" value="1"/>
</dbReference>
<accession>A0A9Q3IX64</accession>
<reference evidence="2" key="1">
    <citation type="submission" date="2021-03" db="EMBL/GenBank/DDBJ databases">
        <title>Draft genome sequence of rust myrtle Austropuccinia psidii MF-1, a brazilian biotype.</title>
        <authorList>
            <person name="Quecine M.C."/>
            <person name="Pachon D.M.R."/>
            <person name="Bonatelli M.L."/>
            <person name="Correr F.H."/>
            <person name="Franceschini L.M."/>
            <person name="Leite T.F."/>
            <person name="Margarido G.R.A."/>
            <person name="Almeida C.A."/>
            <person name="Ferrarezi J.A."/>
            <person name="Labate C.A."/>
        </authorList>
    </citation>
    <scope>NUCLEOTIDE SEQUENCE</scope>
    <source>
        <strain evidence="2">MF-1</strain>
    </source>
</reference>
<organism evidence="2 3">
    <name type="scientific">Austropuccinia psidii MF-1</name>
    <dbReference type="NCBI Taxonomy" id="1389203"/>
    <lineage>
        <taxon>Eukaryota</taxon>
        <taxon>Fungi</taxon>
        <taxon>Dikarya</taxon>
        <taxon>Basidiomycota</taxon>
        <taxon>Pucciniomycotina</taxon>
        <taxon>Pucciniomycetes</taxon>
        <taxon>Pucciniales</taxon>
        <taxon>Sphaerophragmiaceae</taxon>
        <taxon>Austropuccinia</taxon>
    </lineage>
</organism>
<evidence type="ECO:0000256" key="1">
    <source>
        <dbReference type="SAM" id="MobiDB-lite"/>
    </source>
</evidence>
<protein>
    <recommendedName>
        <fullName evidence="4">Peptidase A2 domain-containing protein</fullName>
    </recommendedName>
</protein>
<comment type="caution">
    <text evidence="2">The sequence shown here is derived from an EMBL/GenBank/DDBJ whole genome shotgun (WGS) entry which is preliminary data.</text>
</comment>
<dbReference type="InterPro" id="IPR021109">
    <property type="entry name" value="Peptidase_aspartic_dom_sf"/>
</dbReference>
<dbReference type="OrthoDB" id="5535068at2759"/>
<proteinExistence type="predicted"/>
<name>A0A9Q3IX64_9BASI</name>
<evidence type="ECO:0000313" key="2">
    <source>
        <dbReference type="EMBL" id="MBW0551667.1"/>
    </source>
</evidence>